<feature type="domain" description="Protein kinase" evidence="9">
    <location>
        <begin position="1"/>
        <end position="298"/>
    </location>
</feature>
<dbReference type="PANTHER" id="PTHR24363:SF0">
    <property type="entry name" value="SERINE_THREONINE KINASE LIKE DOMAIN CONTAINING 1"/>
    <property type="match status" value="1"/>
</dbReference>
<evidence type="ECO:0000259" key="9">
    <source>
        <dbReference type="PROSITE" id="PS50011"/>
    </source>
</evidence>
<evidence type="ECO:0000256" key="3">
    <source>
        <dbReference type="ARBA" id="ARBA00022679"/>
    </source>
</evidence>
<dbReference type="Gene3D" id="1.10.510.10">
    <property type="entry name" value="Transferase(Phosphotransferase) domain 1"/>
    <property type="match status" value="1"/>
</dbReference>
<keyword evidence="6" id="KW-0067">ATP-binding</keyword>
<comment type="catalytic activity">
    <reaction evidence="7">
        <text>L-threonyl-[protein] + ATP = O-phospho-L-threonyl-[protein] + ADP + H(+)</text>
        <dbReference type="Rhea" id="RHEA:46608"/>
        <dbReference type="Rhea" id="RHEA-COMP:11060"/>
        <dbReference type="Rhea" id="RHEA-COMP:11605"/>
        <dbReference type="ChEBI" id="CHEBI:15378"/>
        <dbReference type="ChEBI" id="CHEBI:30013"/>
        <dbReference type="ChEBI" id="CHEBI:30616"/>
        <dbReference type="ChEBI" id="CHEBI:61977"/>
        <dbReference type="ChEBI" id="CHEBI:456216"/>
        <dbReference type="EC" id="2.7.11.1"/>
    </reaction>
</comment>
<dbReference type="EMBL" id="CAJOBC010000056">
    <property type="protein sequence ID" value="CAF3527633.1"/>
    <property type="molecule type" value="Genomic_DNA"/>
</dbReference>
<evidence type="ECO:0000256" key="2">
    <source>
        <dbReference type="ARBA" id="ARBA00022527"/>
    </source>
</evidence>
<proteinExistence type="predicted"/>
<keyword evidence="2" id="KW-0723">Serine/threonine-protein kinase</keyword>
<dbReference type="InterPro" id="IPR011009">
    <property type="entry name" value="Kinase-like_dom_sf"/>
</dbReference>
<keyword evidence="3" id="KW-0808">Transferase</keyword>
<dbReference type="EMBL" id="CAJNOQ010000056">
    <property type="protein sequence ID" value="CAF0748480.1"/>
    <property type="molecule type" value="Genomic_DNA"/>
</dbReference>
<sequence>MIIKVVNPLRQDTEDPLAERYIIRRSDSEKDYVLAKIEIVDVANVITAFNEYMPLMKLSYESIVSYTDVFTAWEPKISAAFVNLVTEHFPMGNLDNYIRKLRSEQKTIDNSHDTFYRSTYERTKSEDSIEKRSLLTEVWFAQILDGLMYLWSQGIVHRNLKPESIFLRGEGSEQNCSIIIGDMIPLSVAYDLRMRTRLSKRSLSYTSPEIFNGQLYTPLSDIYSFGAVLLDLLTTDCLTEEDTLQLRICARYDHNILTKTTEDMSKENPEISSLINQMMNPVPDERIQREDFSQNDYIVNCMRQIDSCMMQYTSSVVDDNEEVDELIQNEQVEYYLKYLKLYRNDEKRVQQCLSIFCESQAASINTSIIGSHYLNEIVPLVEHFPKNEKIALYSLELLQKVLANDQDEYFVQSSLVSFIRKMIPQFENEITLILKLITILNDLALKGKIIEIYNNKNESDFVLKDVKFGETKIVADIIRILNKYNTDVGISSKCCILLWQLRNEPSSLRDLHQNRVSILNALLNLLEKLGDNVDIFTKVCFAFMPLLLQTSIVDYLAQYNIVRYFTIGLQKHLKNRNAVKSGS</sequence>
<keyword evidence="4" id="KW-0547">Nucleotide-binding</keyword>
<evidence type="ECO:0000313" key="11">
    <source>
        <dbReference type="EMBL" id="CAF3527633.1"/>
    </source>
</evidence>
<dbReference type="Proteomes" id="UP000681722">
    <property type="component" value="Unassembled WGS sequence"/>
</dbReference>
<accession>A0A813P6X9</accession>
<dbReference type="SUPFAM" id="SSF56112">
    <property type="entry name" value="Protein kinase-like (PK-like)"/>
    <property type="match status" value="1"/>
</dbReference>
<dbReference type="OrthoDB" id="248923at2759"/>
<evidence type="ECO:0000256" key="8">
    <source>
        <dbReference type="ARBA" id="ARBA00048679"/>
    </source>
</evidence>
<gene>
    <name evidence="10" type="ORF">GPM918_LOCUS685</name>
    <name evidence="11" type="ORF">SRO942_LOCUS686</name>
</gene>
<evidence type="ECO:0000256" key="5">
    <source>
        <dbReference type="ARBA" id="ARBA00022777"/>
    </source>
</evidence>
<keyword evidence="12" id="KW-1185">Reference proteome</keyword>
<dbReference type="Proteomes" id="UP000663829">
    <property type="component" value="Unassembled WGS sequence"/>
</dbReference>
<protein>
    <recommendedName>
        <fullName evidence="1">non-specific serine/threonine protein kinase</fullName>
        <ecNumber evidence="1">2.7.11.1</ecNumber>
    </recommendedName>
</protein>
<dbReference type="GO" id="GO:0004674">
    <property type="term" value="F:protein serine/threonine kinase activity"/>
    <property type="evidence" value="ECO:0007669"/>
    <property type="project" value="UniProtKB-KW"/>
</dbReference>
<evidence type="ECO:0000256" key="4">
    <source>
        <dbReference type="ARBA" id="ARBA00022741"/>
    </source>
</evidence>
<dbReference type="PANTHER" id="PTHR24363">
    <property type="entry name" value="SERINE/THREONINE PROTEIN KINASE"/>
    <property type="match status" value="1"/>
</dbReference>
<organism evidence="10 12">
    <name type="scientific">Didymodactylos carnosus</name>
    <dbReference type="NCBI Taxonomy" id="1234261"/>
    <lineage>
        <taxon>Eukaryota</taxon>
        <taxon>Metazoa</taxon>
        <taxon>Spiralia</taxon>
        <taxon>Gnathifera</taxon>
        <taxon>Rotifera</taxon>
        <taxon>Eurotatoria</taxon>
        <taxon>Bdelloidea</taxon>
        <taxon>Philodinida</taxon>
        <taxon>Philodinidae</taxon>
        <taxon>Didymodactylos</taxon>
    </lineage>
</organism>
<dbReference type="InterPro" id="IPR000719">
    <property type="entry name" value="Prot_kinase_dom"/>
</dbReference>
<dbReference type="GO" id="GO:0005524">
    <property type="term" value="F:ATP binding"/>
    <property type="evidence" value="ECO:0007669"/>
    <property type="project" value="UniProtKB-KW"/>
</dbReference>
<dbReference type="Pfam" id="PF00069">
    <property type="entry name" value="Pkinase"/>
    <property type="match status" value="1"/>
</dbReference>
<comment type="catalytic activity">
    <reaction evidence="8">
        <text>L-seryl-[protein] + ATP = O-phospho-L-seryl-[protein] + ADP + H(+)</text>
        <dbReference type="Rhea" id="RHEA:17989"/>
        <dbReference type="Rhea" id="RHEA-COMP:9863"/>
        <dbReference type="Rhea" id="RHEA-COMP:11604"/>
        <dbReference type="ChEBI" id="CHEBI:15378"/>
        <dbReference type="ChEBI" id="CHEBI:29999"/>
        <dbReference type="ChEBI" id="CHEBI:30616"/>
        <dbReference type="ChEBI" id="CHEBI:83421"/>
        <dbReference type="ChEBI" id="CHEBI:456216"/>
        <dbReference type="EC" id="2.7.11.1"/>
    </reaction>
</comment>
<comment type="caution">
    <text evidence="10">The sequence shown here is derived from an EMBL/GenBank/DDBJ whole genome shotgun (WGS) entry which is preliminary data.</text>
</comment>
<dbReference type="SMART" id="SM00220">
    <property type="entry name" value="S_TKc"/>
    <property type="match status" value="1"/>
</dbReference>
<name>A0A813P6X9_9BILA</name>
<keyword evidence="5" id="KW-0418">Kinase</keyword>
<evidence type="ECO:0000256" key="7">
    <source>
        <dbReference type="ARBA" id="ARBA00047899"/>
    </source>
</evidence>
<evidence type="ECO:0000256" key="1">
    <source>
        <dbReference type="ARBA" id="ARBA00012513"/>
    </source>
</evidence>
<dbReference type="EC" id="2.7.11.1" evidence="1"/>
<dbReference type="AlphaFoldDB" id="A0A813P6X9"/>
<dbReference type="PROSITE" id="PS50011">
    <property type="entry name" value="PROTEIN_KINASE_DOM"/>
    <property type="match status" value="1"/>
</dbReference>
<evidence type="ECO:0000313" key="10">
    <source>
        <dbReference type="EMBL" id="CAF0748480.1"/>
    </source>
</evidence>
<evidence type="ECO:0000256" key="6">
    <source>
        <dbReference type="ARBA" id="ARBA00022840"/>
    </source>
</evidence>
<reference evidence="10" key="1">
    <citation type="submission" date="2021-02" db="EMBL/GenBank/DDBJ databases">
        <authorList>
            <person name="Nowell W R."/>
        </authorList>
    </citation>
    <scope>NUCLEOTIDE SEQUENCE</scope>
</reference>
<evidence type="ECO:0000313" key="12">
    <source>
        <dbReference type="Proteomes" id="UP000663829"/>
    </source>
</evidence>